<reference evidence="9 10" key="1">
    <citation type="submission" date="2017-06" db="EMBL/GenBank/DDBJ databases">
        <title>Novel microbial phyla capable of carbon fixation and sulfur reduction in deep-sea sediments.</title>
        <authorList>
            <person name="Huang J."/>
            <person name="Baker B."/>
            <person name="Wang Y."/>
        </authorList>
    </citation>
    <scope>NUCLEOTIDE SEQUENCE [LARGE SCALE GENOMIC DNA]</scope>
    <source>
        <strain evidence="9">B3_TA06</strain>
    </source>
</reference>
<dbReference type="CDD" id="cd00495">
    <property type="entry name" value="Ribosomal_L25_TL5_CTC"/>
    <property type="match status" value="1"/>
</dbReference>
<comment type="similarity">
    <text evidence="5">Belongs to the bacterial ribosomal protein bL25 family. CTC subfamily.</text>
</comment>
<evidence type="ECO:0000256" key="1">
    <source>
        <dbReference type="ARBA" id="ARBA00022730"/>
    </source>
</evidence>
<dbReference type="InterPro" id="IPR020056">
    <property type="entry name" value="Rbsml_bL25/Gln-tRNA_synth_N"/>
</dbReference>
<dbReference type="PANTHER" id="PTHR33284">
    <property type="entry name" value="RIBOSOMAL PROTEIN L25/GLN-TRNA SYNTHETASE, ANTI-CODON-BINDING DOMAIN-CONTAINING PROTEIN"/>
    <property type="match status" value="1"/>
</dbReference>
<evidence type="ECO:0000259" key="7">
    <source>
        <dbReference type="Pfam" id="PF01386"/>
    </source>
</evidence>
<evidence type="ECO:0000313" key="9">
    <source>
        <dbReference type="EMBL" id="TKJ42650.1"/>
    </source>
</evidence>
<accession>A0A532V630</accession>
<feature type="domain" description="Large ribosomal subunit protein bL25 beta" evidence="8">
    <location>
        <begin position="103"/>
        <end position="185"/>
    </location>
</feature>
<evidence type="ECO:0000259" key="8">
    <source>
        <dbReference type="Pfam" id="PF14693"/>
    </source>
</evidence>
<dbReference type="HAMAP" id="MF_01334">
    <property type="entry name" value="Ribosomal_bL25_CTC"/>
    <property type="match status" value="1"/>
</dbReference>
<evidence type="ECO:0000313" key="10">
    <source>
        <dbReference type="Proteomes" id="UP000317778"/>
    </source>
</evidence>
<evidence type="ECO:0000256" key="2">
    <source>
        <dbReference type="ARBA" id="ARBA00022884"/>
    </source>
</evidence>
<dbReference type="InterPro" id="IPR020930">
    <property type="entry name" value="Ribosomal_uL5_bac-type"/>
</dbReference>
<dbReference type="GO" id="GO:0006412">
    <property type="term" value="P:translation"/>
    <property type="evidence" value="ECO:0007669"/>
    <property type="project" value="UniProtKB-UniRule"/>
</dbReference>
<protein>
    <recommendedName>
        <fullName evidence="5">Large ribosomal subunit protein bL25</fullName>
    </recommendedName>
    <alternativeName>
        <fullName evidence="5">General stress protein CTC</fullName>
    </alternativeName>
</protein>
<evidence type="ECO:0000256" key="5">
    <source>
        <dbReference type="HAMAP-Rule" id="MF_01334"/>
    </source>
</evidence>
<organism evidence="9 10">
    <name type="scientific">candidate division TA06 bacterium B3_TA06</name>
    <dbReference type="NCBI Taxonomy" id="2012487"/>
    <lineage>
        <taxon>Bacteria</taxon>
        <taxon>Bacteria division TA06</taxon>
    </lineage>
</organism>
<dbReference type="GO" id="GO:0022625">
    <property type="term" value="C:cytosolic large ribosomal subunit"/>
    <property type="evidence" value="ECO:0007669"/>
    <property type="project" value="TreeGrafter"/>
</dbReference>
<dbReference type="NCBIfam" id="TIGR00731">
    <property type="entry name" value="bL25_bact_ctc"/>
    <property type="match status" value="1"/>
</dbReference>
<dbReference type="GO" id="GO:0003735">
    <property type="term" value="F:structural constituent of ribosome"/>
    <property type="evidence" value="ECO:0007669"/>
    <property type="project" value="InterPro"/>
</dbReference>
<name>A0A532V630_UNCT6</name>
<dbReference type="InterPro" id="IPR037121">
    <property type="entry name" value="Ribosomal_bL25_C"/>
</dbReference>
<dbReference type="GO" id="GO:0008097">
    <property type="term" value="F:5S rRNA binding"/>
    <property type="evidence" value="ECO:0007669"/>
    <property type="project" value="InterPro"/>
</dbReference>
<dbReference type="Pfam" id="PF14693">
    <property type="entry name" value="Ribosomal_TL5_C"/>
    <property type="match status" value="1"/>
</dbReference>
<evidence type="ECO:0000256" key="3">
    <source>
        <dbReference type="ARBA" id="ARBA00022980"/>
    </source>
</evidence>
<dbReference type="Gene3D" id="2.40.240.10">
    <property type="entry name" value="Ribosomal Protein L25, Chain P"/>
    <property type="match status" value="1"/>
</dbReference>
<proteinExistence type="inferred from homology"/>
<comment type="subunit">
    <text evidence="5">Part of the 50S ribosomal subunit; part of the 5S rRNA/L5/L18/L25 subcomplex. Contacts the 5S rRNA. Binds to the 5S rRNA independently of L5 and L18.</text>
</comment>
<dbReference type="InterPro" id="IPR029751">
    <property type="entry name" value="Ribosomal_L25_dom"/>
</dbReference>
<feature type="compositionally biased region" description="Acidic residues" evidence="6">
    <location>
        <begin position="191"/>
        <end position="220"/>
    </location>
</feature>
<sequence>MAKNVLHFETREGTGKSVTRKLRRDGKIPGVIYGRGEESYSITVDAEEFKDLISHLRGKLMITELAPPKGDVFRAAIKAIQKHPLTDEFLNIDFQNIHPGEVLHVKIPIITHGTPEGLKMGGILDHIRYEVDVRGSVEKLPLHMDIDISHLELGDAVRIRDLKFEEGIEVVDPPQAVIVTIASPRRVVEVAAEEEGEAEEGEEAAPAEGETGAEETEGKG</sequence>
<comment type="caution">
    <text evidence="9">The sequence shown here is derived from an EMBL/GenBank/DDBJ whole genome shotgun (WGS) entry which is preliminary data.</text>
</comment>
<dbReference type="InterPro" id="IPR020057">
    <property type="entry name" value="Ribosomal_bL25_b-dom"/>
</dbReference>
<dbReference type="Proteomes" id="UP000317778">
    <property type="component" value="Unassembled WGS sequence"/>
</dbReference>
<keyword evidence="2 5" id="KW-0694">RNA-binding</keyword>
<dbReference type="InterPro" id="IPR001021">
    <property type="entry name" value="Ribosomal_bL25_long"/>
</dbReference>
<keyword evidence="3 5" id="KW-0689">Ribosomal protein</keyword>
<dbReference type="SUPFAM" id="SSF50715">
    <property type="entry name" value="Ribosomal protein L25-like"/>
    <property type="match status" value="1"/>
</dbReference>
<dbReference type="AlphaFoldDB" id="A0A532V630"/>
<keyword evidence="1 5" id="KW-0699">rRNA-binding</keyword>
<gene>
    <name evidence="5" type="primary">rplY</name>
    <name evidence="5" type="synonym">ctc</name>
    <name evidence="9" type="ORF">CEE36_07050</name>
</gene>
<keyword evidence="4 5" id="KW-0687">Ribonucleoprotein</keyword>
<evidence type="ECO:0000256" key="6">
    <source>
        <dbReference type="SAM" id="MobiDB-lite"/>
    </source>
</evidence>
<evidence type="ECO:0000256" key="4">
    <source>
        <dbReference type="ARBA" id="ARBA00023274"/>
    </source>
</evidence>
<dbReference type="PANTHER" id="PTHR33284:SF1">
    <property type="entry name" value="RIBOSOMAL PROTEIN L25_GLN-TRNA SYNTHETASE, ANTI-CODON-BINDING DOMAIN-CONTAINING PROTEIN"/>
    <property type="match status" value="1"/>
</dbReference>
<dbReference type="InterPro" id="IPR011035">
    <property type="entry name" value="Ribosomal_bL25/Gln-tRNA_synth"/>
</dbReference>
<feature type="region of interest" description="Disordered" evidence="6">
    <location>
        <begin position="190"/>
        <end position="220"/>
    </location>
</feature>
<dbReference type="EMBL" id="NJBO01000010">
    <property type="protein sequence ID" value="TKJ42650.1"/>
    <property type="molecule type" value="Genomic_DNA"/>
</dbReference>
<comment type="function">
    <text evidence="5">This is one of the proteins that binds to the 5S RNA in the ribosome where it forms part of the central protuberance.</text>
</comment>
<dbReference type="Pfam" id="PF01386">
    <property type="entry name" value="Ribosomal_L25p"/>
    <property type="match status" value="1"/>
</dbReference>
<dbReference type="Gene3D" id="2.170.120.20">
    <property type="entry name" value="Ribosomal protein L25, beta domain"/>
    <property type="match status" value="1"/>
</dbReference>
<feature type="domain" description="Large ribosomal subunit protein bL25 L25" evidence="7">
    <location>
        <begin position="6"/>
        <end position="94"/>
    </location>
</feature>